<dbReference type="AlphaFoldDB" id="A0A6J7SP38"/>
<sequence length="377" mass="40591">MVKDPKRFLRYLDEERKAAMLYRSLATTMSGDRREALLELADIEDRHSRHWIAMLTEAGIEVPKAPTSMNEDDAALVHQAKTMNVDDVLEHLESVETAANSLYDNEPDAPQSMVEDEAAHAEAFRRMREDKENVLPIRGAMKAPGPDHMEAWHSTDTSGKARAIVFGVSDGLVSNTALVMGFAGANPNGNTILFAGLAGLLAGAFSMAAGEYVSVASQRDLFQREIQKEAEELLNKPEEEQKELELIYRAKGVPREVAAATAAHIMQDPKKALDTLAREELGLNPDELGSPLKVAFSSFVAFALGASIAVLPYLFLTGNSALVLTIVLSTVALFVVGGVVGRISGRGIVFSALRQFAWGAGAAIVTFAVGSLIGVNV</sequence>
<dbReference type="PANTHER" id="PTHR31851">
    <property type="entry name" value="FE(2+)/MN(2+) TRANSPORTER PCL1"/>
    <property type="match status" value="1"/>
</dbReference>
<dbReference type="InterPro" id="IPR009078">
    <property type="entry name" value="Ferritin-like_SF"/>
</dbReference>
<name>A0A6J7SP38_9ZZZZ</name>
<accession>A0A6J7SP38</accession>
<feature type="transmembrane region" description="Helical" evidence="5">
    <location>
        <begin position="191"/>
        <end position="214"/>
    </location>
</feature>
<evidence type="ECO:0000313" key="7">
    <source>
        <dbReference type="EMBL" id="CAB5042120.1"/>
    </source>
</evidence>
<keyword evidence="4 5" id="KW-0472">Membrane</keyword>
<dbReference type="GO" id="GO:0005384">
    <property type="term" value="F:manganese ion transmembrane transporter activity"/>
    <property type="evidence" value="ECO:0007669"/>
    <property type="project" value="InterPro"/>
</dbReference>
<dbReference type="EMBL" id="CAFBMC010000063">
    <property type="protein sequence ID" value="CAB4904050.1"/>
    <property type="molecule type" value="Genomic_DNA"/>
</dbReference>
<feature type="transmembrane region" description="Helical" evidence="5">
    <location>
        <begin position="294"/>
        <end position="315"/>
    </location>
</feature>
<comment type="subcellular location">
    <subcellularLocation>
        <location evidence="1">Endomembrane system</location>
        <topology evidence="1">Multi-pass membrane protein</topology>
    </subcellularLocation>
</comment>
<feature type="transmembrane region" description="Helical" evidence="5">
    <location>
        <begin position="163"/>
        <end position="185"/>
    </location>
</feature>
<reference evidence="7" key="1">
    <citation type="submission" date="2020-05" db="EMBL/GenBank/DDBJ databases">
        <authorList>
            <person name="Chiriac C."/>
            <person name="Salcher M."/>
            <person name="Ghai R."/>
            <person name="Kavagutti S V."/>
        </authorList>
    </citation>
    <scope>NUCLEOTIDE SEQUENCE</scope>
</reference>
<evidence type="ECO:0000313" key="6">
    <source>
        <dbReference type="EMBL" id="CAB4904050.1"/>
    </source>
</evidence>
<dbReference type="InterPro" id="IPR008217">
    <property type="entry name" value="Ccc1_fam"/>
</dbReference>
<evidence type="ECO:0000256" key="2">
    <source>
        <dbReference type="ARBA" id="ARBA00022692"/>
    </source>
</evidence>
<feature type="transmembrane region" description="Helical" evidence="5">
    <location>
        <begin position="356"/>
        <end position="375"/>
    </location>
</feature>
<dbReference type="SUPFAM" id="SSF47240">
    <property type="entry name" value="Ferritin-like"/>
    <property type="match status" value="1"/>
</dbReference>
<feature type="transmembrane region" description="Helical" evidence="5">
    <location>
        <begin position="321"/>
        <end position="344"/>
    </location>
</feature>
<keyword evidence="3 5" id="KW-1133">Transmembrane helix</keyword>
<keyword evidence="2 5" id="KW-0812">Transmembrane</keyword>
<dbReference type="GO" id="GO:0012505">
    <property type="term" value="C:endomembrane system"/>
    <property type="evidence" value="ECO:0007669"/>
    <property type="project" value="UniProtKB-SubCell"/>
</dbReference>
<evidence type="ECO:0000256" key="4">
    <source>
        <dbReference type="ARBA" id="ARBA00023136"/>
    </source>
</evidence>
<protein>
    <submittedName>
        <fullName evidence="7">Unannotated protein</fullName>
    </submittedName>
</protein>
<dbReference type="GO" id="GO:0030026">
    <property type="term" value="P:intracellular manganese ion homeostasis"/>
    <property type="evidence" value="ECO:0007669"/>
    <property type="project" value="InterPro"/>
</dbReference>
<dbReference type="EMBL" id="CAFBPZ010000127">
    <property type="protein sequence ID" value="CAB5042120.1"/>
    <property type="molecule type" value="Genomic_DNA"/>
</dbReference>
<evidence type="ECO:0000256" key="5">
    <source>
        <dbReference type="SAM" id="Phobius"/>
    </source>
</evidence>
<evidence type="ECO:0000256" key="3">
    <source>
        <dbReference type="ARBA" id="ARBA00022989"/>
    </source>
</evidence>
<evidence type="ECO:0000256" key="1">
    <source>
        <dbReference type="ARBA" id="ARBA00004127"/>
    </source>
</evidence>
<gene>
    <name evidence="6" type="ORF">UFOPK3495_01141</name>
    <name evidence="7" type="ORF">UFOPK4237_01464</name>
</gene>
<organism evidence="7">
    <name type="scientific">freshwater metagenome</name>
    <dbReference type="NCBI Taxonomy" id="449393"/>
    <lineage>
        <taxon>unclassified sequences</taxon>
        <taxon>metagenomes</taxon>
        <taxon>ecological metagenomes</taxon>
    </lineage>
</organism>
<proteinExistence type="predicted"/>
<dbReference type="Pfam" id="PF01988">
    <property type="entry name" value="VIT1"/>
    <property type="match status" value="1"/>
</dbReference>